<reference evidence="3" key="1">
    <citation type="journal article" date="2019" name="Int. J. Syst. Evol. Microbiol.">
        <title>The Global Catalogue of Microorganisms (GCM) 10K type strain sequencing project: providing services to taxonomists for standard genome sequencing and annotation.</title>
        <authorList>
            <consortium name="The Broad Institute Genomics Platform"/>
            <consortium name="The Broad Institute Genome Sequencing Center for Infectious Disease"/>
            <person name="Wu L."/>
            <person name="Ma J."/>
        </authorList>
    </citation>
    <scope>NUCLEOTIDE SEQUENCE [LARGE SCALE GENOMIC DNA]</scope>
    <source>
        <strain evidence="3">CGMCC 4.1467</strain>
    </source>
</reference>
<dbReference type="Gene3D" id="3.20.20.140">
    <property type="entry name" value="Metal-dependent hydrolases"/>
    <property type="match status" value="1"/>
</dbReference>
<comment type="caution">
    <text evidence="2">The sequence shown here is derived from an EMBL/GenBank/DDBJ whole genome shotgun (WGS) entry which is preliminary data.</text>
</comment>
<evidence type="ECO:0000256" key="1">
    <source>
        <dbReference type="ARBA" id="ARBA00022723"/>
    </source>
</evidence>
<organism evidence="2 3">
    <name type="scientific">Haloferula chungangensis</name>
    <dbReference type="NCBI Taxonomy" id="1048331"/>
    <lineage>
        <taxon>Bacteria</taxon>
        <taxon>Pseudomonadati</taxon>
        <taxon>Verrucomicrobiota</taxon>
        <taxon>Verrucomicrobiia</taxon>
        <taxon>Verrucomicrobiales</taxon>
        <taxon>Verrucomicrobiaceae</taxon>
        <taxon>Haloferula</taxon>
    </lineage>
</organism>
<keyword evidence="2" id="KW-0378">Hydrolase</keyword>
<gene>
    <name evidence="2" type="ORF">ACFQY0_20030</name>
</gene>
<dbReference type="NCBIfam" id="TIGR00010">
    <property type="entry name" value="YchF/TatD family DNA exonuclease"/>
    <property type="match status" value="1"/>
</dbReference>
<accession>A0ABW2LAP3</accession>
<keyword evidence="3" id="KW-1185">Reference proteome</keyword>
<evidence type="ECO:0000313" key="2">
    <source>
        <dbReference type="EMBL" id="MFC7339492.1"/>
    </source>
</evidence>
<dbReference type="InterPro" id="IPR001130">
    <property type="entry name" value="TatD-like"/>
</dbReference>
<dbReference type="InterPro" id="IPR015991">
    <property type="entry name" value="TatD/YcfH-like"/>
</dbReference>
<dbReference type="PANTHER" id="PTHR46124">
    <property type="entry name" value="D-AMINOACYL-TRNA DEACYLASE"/>
    <property type="match status" value="1"/>
</dbReference>
<dbReference type="GO" id="GO:0016787">
    <property type="term" value="F:hydrolase activity"/>
    <property type="evidence" value="ECO:0007669"/>
    <property type="project" value="UniProtKB-KW"/>
</dbReference>
<dbReference type="PIRSF" id="PIRSF005902">
    <property type="entry name" value="DNase_TatD"/>
    <property type="match status" value="1"/>
</dbReference>
<name>A0ABW2LAP3_9BACT</name>
<dbReference type="EMBL" id="JBHTBS010000018">
    <property type="protein sequence ID" value="MFC7339492.1"/>
    <property type="molecule type" value="Genomic_DNA"/>
</dbReference>
<sequence>MLTDTHCHLASHKFPSEEIPAIVARAAEAGVTRLVSLATSLDDIAPNLAIADAYPNVHCGIGIHPCDVHHAPDDVIDQLRPHLSNPRVCAIGETGLDYYHPAPEGWSDDDFRQRQRELLDAHFELASENKLNVVIHTRDRSGDASLQDALSIYRKHASSVRAVFHCFISTPENARAVIELGGLVSFGGVATFKNASDVLDLAAHMEAGSFMLETDSPYLSPHPFRGQRNEPARVRSIAEKIAEARGQALEDLAAQSNRAAFSFFRGIE</sequence>
<dbReference type="SUPFAM" id="SSF51556">
    <property type="entry name" value="Metallo-dependent hydrolases"/>
    <property type="match status" value="1"/>
</dbReference>
<protein>
    <submittedName>
        <fullName evidence="2">TatD family hydrolase</fullName>
        <ecNumber evidence="2">3.1.-.-</ecNumber>
    </submittedName>
</protein>
<keyword evidence="1" id="KW-0479">Metal-binding</keyword>
<dbReference type="PANTHER" id="PTHR46124:SF2">
    <property type="entry name" value="D-AMINOACYL-TRNA DEACYLASE"/>
    <property type="match status" value="1"/>
</dbReference>
<evidence type="ECO:0000313" key="3">
    <source>
        <dbReference type="Proteomes" id="UP001596472"/>
    </source>
</evidence>
<proteinExistence type="predicted"/>
<dbReference type="EC" id="3.1.-.-" evidence="2"/>
<dbReference type="RefSeq" id="WP_379716415.1">
    <property type="nucleotide sequence ID" value="NZ_JBHTBS010000018.1"/>
</dbReference>
<dbReference type="InterPro" id="IPR032466">
    <property type="entry name" value="Metal_Hydrolase"/>
</dbReference>
<dbReference type="Pfam" id="PF01026">
    <property type="entry name" value="TatD_DNase"/>
    <property type="match status" value="1"/>
</dbReference>
<dbReference type="Proteomes" id="UP001596472">
    <property type="component" value="Unassembled WGS sequence"/>
</dbReference>
<dbReference type="CDD" id="cd01310">
    <property type="entry name" value="TatD_DNAse"/>
    <property type="match status" value="1"/>
</dbReference>